<dbReference type="STRING" id="74649.A0A2P6RVN2"/>
<proteinExistence type="predicted"/>
<dbReference type="OMA" id="ESTKTHE"/>
<feature type="transmembrane region" description="Helical" evidence="8">
    <location>
        <begin position="93"/>
        <end position="114"/>
    </location>
</feature>
<evidence type="ECO:0000256" key="1">
    <source>
        <dbReference type="ARBA" id="ARBA00004141"/>
    </source>
</evidence>
<keyword evidence="6 8" id="KW-0472">Membrane</keyword>
<dbReference type="EMBL" id="PDCK01000040">
    <property type="protein sequence ID" value="PRQ50478.1"/>
    <property type="molecule type" value="Genomic_DNA"/>
</dbReference>
<dbReference type="Pfam" id="PF13962">
    <property type="entry name" value="PGG"/>
    <property type="match status" value="1"/>
</dbReference>
<evidence type="ECO:0000256" key="2">
    <source>
        <dbReference type="ARBA" id="ARBA00022692"/>
    </source>
</evidence>
<evidence type="ECO:0000313" key="10">
    <source>
        <dbReference type="EMBL" id="PRQ50478.1"/>
    </source>
</evidence>
<dbReference type="Proteomes" id="UP000238479">
    <property type="component" value="Chromosome 2"/>
</dbReference>
<evidence type="ECO:0000256" key="7">
    <source>
        <dbReference type="SAM" id="MobiDB-lite"/>
    </source>
</evidence>
<evidence type="ECO:0000313" key="11">
    <source>
        <dbReference type="Proteomes" id="UP000238479"/>
    </source>
</evidence>
<feature type="region of interest" description="Disordered" evidence="7">
    <location>
        <begin position="1"/>
        <end position="24"/>
    </location>
</feature>
<comment type="subcellular location">
    <subcellularLocation>
        <location evidence="1">Membrane</location>
        <topology evidence="1">Multi-pass membrane protein</topology>
    </subcellularLocation>
</comment>
<feature type="compositionally biased region" description="Polar residues" evidence="7">
    <location>
        <begin position="12"/>
        <end position="22"/>
    </location>
</feature>
<dbReference type="Gramene" id="PRQ50478">
    <property type="protein sequence ID" value="PRQ50478"/>
    <property type="gene ID" value="RchiOBHm_Chr2g0133631"/>
</dbReference>
<evidence type="ECO:0000256" key="6">
    <source>
        <dbReference type="ARBA" id="ARBA00023136"/>
    </source>
</evidence>
<dbReference type="OrthoDB" id="681126at2759"/>
<protein>
    <submittedName>
        <fullName evidence="10">Putative PGG domain-containing protein</fullName>
    </submittedName>
</protein>
<dbReference type="AlphaFoldDB" id="A0A2P6RVN2"/>
<sequence>MADSNDVEMAATQPTGDQTASRSKYDLMYDPKRDTAKDVRNAMLVVAALISAATFAAGINPPGGVWQGDIENSTQHSSGKSVLGTNSAPAYKVFYFLNAVAFSSANVVISNLVYRFPYYPEIWAAMVSMSGTYGVSVAAVSPPGDAFYGRFIWFAIAVPYIIRIIVHYWKKWCAN</sequence>
<keyword evidence="2 8" id="KW-0812">Transmembrane</keyword>
<feature type="transmembrane region" description="Helical" evidence="8">
    <location>
        <begin position="147"/>
        <end position="166"/>
    </location>
</feature>
<evidence type="ECO:0000256" key="5">
    <source>
        <dbReference type="ARBA" id="ARBA00023043"/>
    </source>
</evidence>
<feature type="transmembrane region" description="Helical" evidence="8">
    <location>
        <begin position="121"/>
        <end position="141"/>
    </location>
</feature>
<keyword evidence="11" id="KW-1185">Reference proteome</keyword>
<evidence type="ECO:0000259" key="9">
    <source>
        <dbReference type="Pfam" id="PF13962"/>
    </source>
</evidence>
<evidence type="ECO:0000256" key="8">
    <source>
        <dbReference type="SAM" id="Phobius"/>
    </source>
</evidence>
<dbReference type="PANTHER" id="PTHR24186">
    <property type="entry name" value="PROTEIN PHOSPHATASE 1 REGULATORY SUBUNIT"/>
    <property type="match status" value="1"/>
</dbReference>
<name>A0A2P6RVN2_ROSCH</name>
<dbReference type="GO" id="GO:0005886">
    <property type="term" value="C:plasma membrane"/>
    <property type="evidence" value="ECO:0007669"/>
    <property type="project" value="TreeGrafter"/>
</dbReference>
<accession>A0A2P6RVN2</accession>
<gene>
    <name evidence="10" type="ORF">RchiOBHm_Chr2g0133631</name>
</gene>
<feature type="transmembrane region" description="Helical" evidence="8">
    <location>
        <begin position="42"/>
        <end position="59"/>
    </location>
</feature>
<reference evidence="10 11" key="1">
    <citation type="journal article" date="2018" name="Nat. Genet.">
        <title>The Rosa genome provides new insights in the design of modern roses.</title>
        <authorList>
            <person name="Bendahmane M."/>
        </authorList>
    </citation>
    <scope>NUCLEOTIDE SEQUENCE [LARGE SCALE GENOMIC DNA]</scope>
    <source>
        <strain evidence="11">cv. Old Blush</strain>
    </source>
</reference>
<organism evidence="10 11">
    <name type="scientific">Rosa chinensis</name>
    <name type="common">China rose</name>
    <dbReference type="NCBI Taxonomy" id="74649"/>
    <lineage>
        <taxon>Eukaryota</taxon>
        <taxon>Viridiplantae</taxon>
        <taxon>Streptophyta</taxon>
        <taxon>Embryophyta</taxon>
        <taxon>Tracheophyta</taxon>
        <taxon>Spermatophyta</taxon>
        <taxon>Magnoliopsida</taxon>
        <taxon>eudicotyledons</taxon>
        <taxon>Gunneridae</taxon>
        <taxon>Pentapetalae</taxon>
        <taxon>rosids</taxon>
        <taxon>fabids</taxon>
        <taxon>Rosales</taxon>
        <taxon>Rosaceae</taxon>
        <taxon>Rosoideae</taxon>
        <taxon>Rosoideae incertae sedis</taxon>
        <taxon>Rosa</taxon>
    </lineage>
</organism>
<dbReference type="PANTHER" id="PTHR24186:SF56">
    <property type="entry name" value="PGG DOMAIN-CONTAINING PROTEIN"/>
    <property type="match status" value="1"/>
</dbReference>
<evidence type="ECO:0000256" key="3">
    <source>
        <dbReference type="ARBA" id="ARBA00022737"/>
    </source>
</evidence>
<keyword evidence="4 8" id="KW-1133">Transmembrane helix</keyword>
<keyword evidence="3" id="KW-0677">Repeat</keyword>
<evidence type="ECO:0000256" key="4">
    <source>
        <dbReference type="ARBA" id="ARBA00022989"/>
    </source>
</evidence>
<feature type="domain" description="PGG" evidence="9">
    <location>
        <begin position="36"/>
        <end position="116"/>
    </location>
</feature>
<comment type="caution">
    <text evidence="10">The sequence shown here is derived from an EMBL/GenBank/DDBJ whole genome shotgun (WGS) entry which is preliminary data.</text>
</comment>
<keyword evidence="5" id="KW-0040">ANK repeat</keyword>
<dbReference type="InterPro" id="IPR026961">
    <property type="entry name" value="PGG_dom"/>
</dbReference>